<feature type="compositionally biased region" description="Basic and acidic residues" evidence="1">
    <location>
        <begin position="78"/>
        <end position="87"/>
    </location>
</feature>
<dbReference type="Gramene" id="MELO3C011993.2.1">
    <property type="protein sequence ID" value="MELO3C011993.2.1"/>
    <property type="gene ID" value="MELO3C011993.2"/>
</dbReference>
<dbReference type="PANTHER" id="PTHR33429:SF7">
    <property type="entry name" value="OS02G0708000 PROTEIN"/>
    <property type="match status" value="1"/>
</dbReference>
<protein>
    <submittedName>
        <fullName evidence="5">Hybrid signal transduction histidine kinase L</fullName>
    </submittedName>
</protein>
<reference evidence="3" key="1">
    <citation type="submission" date="2023-03" db="UniProtKB">
        <authorList>
            <consortium name="EnsemblPlants"/>
        </authorList>
    </citation>
    <scope>IDENTIFICATION</scope>
</reference>
<keyword evidence="5" id="KW-0418">Kinase</keyword>
<evidence type="ECO:0000256" key="1">
    <source>
        <dbReference type="SAM" id="MobiDB-lite"/>
    </source>
</evidence>
<dbReference type="Proteomes" id="UP001652600">
    <property type="component" value="Chromosome 10"/>
</dbReference>
<keyword evidence="2" id="KW-1133">Transmembrane helix</keyword>
<feature type="compositionally biased region" description="Low complexity" evidence="1">
    <location>
        <begin position="1"/>
        <end position="21"/>
    </location>
</feature>
<dbReference type="PANTHER" id="PTHR33429">
    <property type="entry name" value="OS02G0708000 PROTEIN-RELATED"/>
    <property type="match status" value="1"/>
</dbReference>
<gene>
    <name evidence="5" type="primary">LOC103489006</name>
    <name evidence="3" type="synonym">103489006</name>
</gene>
<evidence type="ECO:0000256" key="2">
    <source>
        <dbReference type="SAM" id="Phobius"/>
    </source>
</evidence>
<keyword evidence="4" id="KW-1185">Reference proteome</keyword>
<feature type="region of interest" description="Disordered" evidence="1">
    <location>
        <begin position="78"/>
        <end position="192"/>
    </location>
</feature>
<evidence type="ECO:0000313" key="3">
    <source>
        <dbReference type="EnsemblPlants" id="MELO3C011993.2.1"/>
    </source>
</evidence>
<dbReference type="RefSeq" id="XP_008446202.1">
    <property type="nucleotide sequence ID" value="XM_008447980.2"/>
</dbReference>
<evidence type="ECO:0000313" key="5">
    <source>
        <dbReference type="RefSeq" id="XP_008446202.1"/>
    </source>
</evidence>
<feature type="region of interest" description="Disordered" evidence="1">
    <location>
        <begin position="1"/>
        <end position="24"/>
    </location>
</feature>
<keyword evidence="2" id="KW-0812">Transmembrane</keyword>
<name>A0A1S3BF63_CUCME</name>
<organism evidence="4 5">
    <name type="scientific">Cucumis melo</name>
    <name type="common">Muskmelon</name>
    <dbReference type="NCBI Taxonomy" id="3656"/>
    <lineage>
        <taxon>Eukaryota</taxon>
        <taxon>Viridiplantae</taxon>
        <taxon>Streptophyta</taxon>
        <taxon>Embryophyta</taxon>
        <taxon>Tracheophyta</taxon>
        <taxon>Spermatophyta</taxon>
        <taxon>Magnoliopsida</taxon>
        <taxon>eudicotyledons</taxon>
        <taxon>Gunneridae</taxon>
        <taxon>Pentapetalae</taxon>
        <taxon>rosids</taxon>
        <taxon>fabids</taxon>
        <taxon>Cucurbitales</taxon>
        <taxon>Cucurbitaceae</taxon>
        <taxon>Benincaseae</taxon>
        <taxon>Cucumis</taxon>
    </lineage>
</organism>
<keyword evidence="2" id="KW-0472">Membrane</keyword>
<dbReference type="GeneID" id="103489006"/>
<evidence type="ECO:0000313" key="4">
    <source>
        <dbReference type="Proteomes" id="UP001652600"/>
    </source>
</evidence>
<dbReference type="SMR" id="A0A1S3BF63"/>
<feature type="compositionally biased region" description="Basic and acidic residues" evidence="1">
    <location>
        <begin position="166"/>
        <end position="182"/>
    </location>
</feature>
<feature type="transmembrane region" description="Helical" evidence="2">
    <location>
        <begin position="47"/>
        <end position="70"/>
    </location>
</feature>
<accession>A0A1S3BF63</accession>
<sequence length="192" mass="20534">MSELQQQQEQPQQQQQQQQQPAYVYPDTAATSAGSQVPPSHHSNGSFGAVFIVLAVIVVISALACFLGRLCNRRVENHQRPKPEKSHAGARPTRGKEPKLHPDKEGDIEFGFDLRNPSGKGKFPPGGNGNGNGNGGSKGKGNGNGPIGLNGPNGHGNSFKPFENGGETRSEIKHTDHHEGDFNFKAGGHHHV</sequence>
<feature type="compositionally biased region" description="Gly residues" evidence="1">
    <location>
        <begin position="124"/>
        <end position="154"/>
    </location>
</feature>
<reference evidence="5" key="2">
    <citation type="submission" date="2025-04" db="UniProtKB">
        <authorList>
            <consortium name="RefSeq"/>
        </authorList>
    </citation>
    <scope>IDENTIFICATION</scope>
</reference>
<dbReference type="OrthoDB" id="1906668at2759"/>
<dbReference type="GO" id="GO:0016301">
    <property type="term" value="F:kinase activity"/>
    <property type="evidence" value="ECO:0007669"/>
    <property type="project" value="UniProtKB-KW"/>
</dbReference>
<dbReference type="eggNOG" id="ENOG502S78J">
    <property type="taxonomic scope" value="Eukaryota"/>
</dbReference>
<dbReference type="EnsemblPlants" id="MELO3C011993.2.1">
    <property type="protein sequence ID" value="MELO3C011993.2.1"/>
    <property type="gene ID" value="MELO3C011993.2"/>
</dbReference>
<dbReference type="AlphaFoldDB" id="A0A1S3BF63"/>
<dbReference type="InParanoid" id="A0A1S3BF63"/>
<proteinExistence type="predicted"/>
<dbReference type="KEGG" id="cmo:103489006"/>
<keyword evidence="5" id="KW-0808">Transferase</keyword>
<feature type="compositionally biased region" description="Basic and acidic residues" evidence="1">
    <location>
        <begin position="94"/>
        <end position="107"/>
    </location>
</feature>